<dbReference type="EC" id="2.4.1.-" evidence="8"/>
<dbReference type="GO" id="GO:0016757">
    <property type="term" value="F:glycosyltransferase activity"/>
    <property type="evidence" value="ECO:0007669"/>
    <property type="project" value="UniProtKB-UniRule"/>
</dbReference>
<dbReference type="PANTHER" id="PTHR21461:SF2">
    <property type="entry name" value="GLYCOSYLTRANSFERASE FAMILY 92 PROTEIN"/>
    <property type="match status" value="1"/>
</dbReference>
<dbReference type="OrthoDB" id="5801206at2759"/>
<name>A0A016U6Z9_9BILA</name>
<evidence type="ECO:0000256" key="5">
    <source>
        <dbReference type="ARBA" id="ARBA00022692"/>
    </source>
</evidence>
<evidence type="ECO:0000256" key="1">
    <source>
        <dbReference type="ARBA" id="ARBA00004167"/>
    </source>
</evidence>
<sequence length="383" mass="44677">MKTRTGSRGGPKMNISLLSAHEFPEQLNVIITSFNKYGDEIYCRYFDKSMRELGQPFKSVVFPEYNVHCLRREGAKFVSLSDTPTGTPEYPVVITDRTQTEPTHFFSVCLAPIYGTEPKWLLVAELVEHYKLQVEILGNLGDGFEISVENRGATYFYIYCKYIDEYSRILLDDYVRTGEAEVIILHDRFQRHDGHWQTVEIQECLTRARGHSHWVAFIDLDERLTPTDYPGTLSDFLKNITDEKIGGIQFRQRWILKNETLPANYTGSEQVADWMPTWRYHNTSHVGPPGHTTKCIIDPKKALIMNVHFVDKFFEGYSMYQVKPTEGVVRHYRDVNSGRWGEIWLKEVEAMGNFSMTNYPEKWMDQLRSNIQRRVHYVYGGQH</sequence>
<evidence type="ECO:0000256" key="4">
    <source>
        <dbReference type="ARBA" id="ARBA00022679"/>
    </source>
</evidence>
<comment type="caution">
    <text evidence="9">The sequence shown here is derived from an EMBL/GenBank/DDBJ whole genome shotgun (WGS) entry which is preliminary data.</text>
</comment>
<evidence type="ECO:0000256" key="2">
    <source>
        <dbReference type="ARBA" id="ARBA00007647"/>
    </source>
</evidence>
<proteinExistence type="inferred from homology"/>
<keyword evidence="10" id="KW-1185">Reference proteome</keyword>
<keyword evidence="6" id="KW-1133">Transmembrane helix</keyword>
<keyword evidence="5" id="KW-0812">Transmembrane</keyword>
<dbReference type="Proteomes" id="UP000024635">
    <property type="component" value="Unassembled WGS sequence"/>
</dbReference>
<dbReference type="AlphaFoldDB" id="A0A016U6Z9"/>
<evidence type="ECO:0000313" key="9">
    <source>
        <dbReference type="EMBL" id="EYC11069.1"/>
    </source>
</evidence>
<reference evidence="10" key="1">
    <citation type="journal article" date="2015" name="Nat. Genet.">
        <title>The genome and transcriptome of the zoonotic hookworm Ancylostoma ceylanicum identify infection-specific gene families.</title>
        <authorList>
            <person name="Schwarz E.M."/>
            <person name="Hu Y."/>
            <person name="Antoshechkin I."/>
            <person name="Miller M.M."/>
            <person name="Sternberg P.W."/>
            <person name="Aroian R.V."/>
        </authorList>
    </citation>
    <scope>NUCLEOTIDE SEQUENCE</scope>
    <source>
        <strain evidence="10">HY135</strain>
    </source>
</reference>
<keyword evidence="4 8" id="KW-0808">Transferase</keyword>
<dbReference type="GO" id="GO:0005737">
    <property type="term" value="C:cytoplasm"/>
    <property type="evidence" value="ECO:0007669"/>
    <property type="project" value="TreeGrafter"/>
</dbReference>
<dbReference type="InterPro" id="IPR008166">
    <property type="entry name" value="Glyco_transf_92"/>
</dbReference>
<dbReference type="GO" id="GO:0016020">
    <property type="term" value="C:membrane"/>
    <property type="evidence" value="ECO:0007669"/>
    <property type="project" value="UniProtKB-SubCell"/>
</dbReference>
<evidence type="ECO:0000313" key="10">
    <source>
        <dbReference type="Proteomes" id="UP000024635"/>
    </source>
</evidence>
<organism evidence="9 10">
    <name type="scientific">Ancylostoma ceylanicum</name>
    <dbReference type="NCBI Taxonomy" id="53326"/>
    <lineage>
        <taxon>Eukaryota</taxon>
        <taxon>Metazoa</taxon>
        <taxon>Ecdysozoa</taxon>
        <taxon>Nematoda</taxon>
        <taxon>Chromadorea</taxon>
        <taxon>Rhabditida</taxon>
        <taxon>Rhabditina</taxon>
        <taxon>Rhabditomorpha</taxon>
        <taxon>Strongyloidea</taxon>
        <taxon>Ancylostomatidae</taxon>
        <taxon>Ancylostomatinae</taxon>
        <taxon>Ancylostoma</taxon>
    </lineage>
</organism>
<evidence type="ECO:0000256" key="8">
    <source>
        <dbReference type="RuleBase" id="RU366017"/>
    </source>
</evidence>
<evidence type="ECO:0000256" key="7">
    <source>
        <dbReference type="ARBA" id="ARBA00023136"/>
    </source>
</evidence>
<gene>
    <name evidence="9" type="primary">Acey_s0052.g2196</name>
    <name evidence="9" type="ORF">Y032_0052g2196</name>
</gene>
<comment type="similarity">
    <text evidence="2 8">Belongs to the glycosyltransferase 92 family.</text>
</comment>
<keyword evidence="3 8" id="KW-0328">Glycosyltransferase</keyword>
<dbReference type="EMBL" id="JARK01001388">
    <property type="protein sequence ID" value="EYC11069.1"/>
    <property type="molecule type" value="Genomic_DNA"/>
</dbReference>
<comment type="subcellular location">
    <subcellularLocation>
        <location evidence="1">Membrane</location>
        <topology evidence="1">Single-pass membrane protein</topology>
    </subcellularLocation>
</comment>
<dbReference type="Pfam" id="PF01697">
    <property type="entry name" value="Glyco_transf_92"/>
    <property type="match status" value="1"/>
</dbReference>
<accession>A0A016U6Z9</accession>
<evidence type="ECO:0000256" key="6">
    <source>
        <dbReference type="ARBA" id="ARBA00022989"/>
    </source>
</evidence>
<keyword evidence="7" id="KW-0472">Membrane</keyword>
<protein>
    <recommendedName>
        <fullName evidence="8">Glycosyltransferase family 92 protein</fullName>
        <ecNumber evidence="8">2.4.1.-</ecNumber>
    </recommendedName>
</protein>
<dbReference type="PANTHER" id="PTHR21461">
    <property type="entry name" value="GLYCOSYLTRANSFERASE FAMILY 92 PROTEIN"/>
    <property type="match status" value="1"/>
</dbReference>
<evidence type="ECO:0000256" key="3">
    <source>
        <dbReference type="ARBA" id="ARBA00022676"/>
    </source>
</evidence>